<keyword evidence="4" id="KW-1185">Reference proteome</keyword>
<proteinExistence type="predicted"/>
<evidence type="ECO:0000313" key="4">
    <source>
        <dbReference type="Proteomes" id="UP001592582"/>
    </source>
</evidence>
<feature type="compositionally biased region" description="Low complexity" evidence="1">
    <location>
        <begin position="21"/>
        <end position="37"/>
    </location>
</feature>
<dbReference type="RefSeq" id="WP_380502694.1">
    <property type="nucleotide sequence ID" value="NZ_JBHEZX010000002.1"/>
</dbReference>
<sequence length="162" mass="16473">MKRQVTAVLALTAVLAACRTTTGGTSAPAPRSTTSSTHAGSSAPKVGPLGVVAVTLRGTNGSDHVSCSHIDTEFAVYPESGSIQWTASPRDTSIDVGSPQVRAPLPGVTLTPAQGILGPGQQTVIHVSGTVDAPAKQFWVWVTAPSTAGVPGRDVIFTCDGR</sequence>
<comment type="caution">
    <text evidence="3">The sequence shown here is derived from an EMBL/GenBank/DDBJ whole genome shotgun (WGS) entry which is preliminary data.</text>
</comment>
<name>A0ABV6V4D2_9ACTN</name>
<organism evidence="3 4">
    <name type="scientific">Streptacidiphilus alkalitolerans</name>
    <dbReference type="NCBI Taxonomy" id="3342712"/>
    <lineage>
        <taxon>Bacteria</taxon>
        <taxon>Bacillati</taxon>
        <taxon>Actinomycetota</taxon>
        <taxon>Actinomycetes</taxon>
        <taxon>Kitasatosporales</taxon>
        <taxon>Streptomycetaceae</taxon>
        <taxon>Streptacidiphilus</taxon>
    </lineage>
</organism>
<feature type="region of interest" description="Disordered" evidence="1">
    <location>
        <begin position="21"/>
        <end position="44"/>
    </location>
</feature>
<protein>
    <recommendedName>
        <fullName evidence="5">Lipoprotein antigen</fullName>
    </recommendedName>
</protein>
<feature type="chain" id="PRO_5046162504" description="Lipoprotein antigen" evidence="2">
    <location>
        <begin position="20"/>
        <end position="162"/>
    </location>
</feature>
<accession>A0ABV6V4D2</accession>
<reference evidence="3 4" key="1">
    <citation type="submission" date="2024-09" db="EMBL/GenBank/DDBJ databases">
        <authorList>
            <person name="Lee S.D."/>
        </authorList>
    </citation>
    <scope>NUCLEOTIDE SEQUENCE [LARGE SCALE GENOMIC DNA]</scope>
    <source>
        <strain evidence="3 4">N1-1</strain>
    </source>
</reference>
<evidence type="ECO:0000256" key="2">
    <source>
        <dbReference type="SAM" id="SignalP"/>
    </source>
</evidence>
<dbReference type="EMBL" id="JBHEZX010000002">
    <property type="protein sequence ID" value="MFC1408584.1"/>
    <property type="molecule type" value="Genomic_DNA"/>
</dbReference>
<feature type="signal peptide" evidence="2">
    <location>
        <begin position="1"/>
        <end position="19"/>
    </location>
</feature>
<evidence type="ECO:0008006" key="5">
    <source>
        <dbReference type="Google" id="ProtNLM"/>
    </source>
</evidence>
<evidence type="ECO:0000313" key="3">
    <source>
        <dbReference type="EMBL" id="MFC1408584.1"/>
    </source>
</evidence>
<keyword evidence="2" id="KW-0732">Signal</keyword>
<dbReference type="PROSITE" id="PS51257">
    <property type="entry name" value="PROKAR_LIPOPROTEIN"/>
    <property type="match status" value="1"/>
</dbReference>
<dbReference type="Proteomes" id="UP001592582">
    <property type="component" value="Unassembled WGS sequence"/>
</dbReference>
<gene>
    <name evidence="3" type="ORF">ACEZDG_04750</name>
</gene>
<evidence type="ECO:0000256" key="1">
    <source>
        <dbReference type="SAM" id="MobiDB-lite"/>
    </source>
</evidence>